<dbReference type="Pfam" id="PF00581">
    <property type="entry name" value="Rhodanese"/>
    <property type="match status" value="1"/>
</dbReference>
<evidence type="ECO:0000313" key="3">
    <source>
        <dbReference type="EMBL" id="KGM07910.1"/>
    </source>
</evidence>
<dbReference type="InterPro" id="IPR001763">
    <property type="entry name" value="Rhodanese-like_dom"/>
</dbReference>
<dbReference type="AlphaFoldDB" id="A0A0A0BJ64"/>
<name>A0A0A0BJ64_9GAMM</name>
<protein>
    <submittedName>
        <fullName evidence="3">Rhodanese-like domain protein</fullName>
    </submittedName>
</protein>
<dbReference type="SMART" id="SM00450">
    <property type="entry name" value="RHOD"/>
    <property type="match status" value="1"/>
</dbReference>
<organism evidence="3 4">
    <name type="scientific">Methylophaga thiooxydans</name>
    <dbReference type="NCBI Taxonomy" id="392484"/>
    <lineage>
        <taxon>Bacteria</taxon>
        <taxon>Pseudomonadati</taxon>
        <taxon>Pseudomonadota</taxon>
        <taxon>Gammaproteobacteria</taxon>
        <taxon>Thiotrichales</taxon>
        <taxon>Piscirickettsiaceae</taxon>
        <taxon>Methylophaga</taxon>
    </lineage>
</organism>
<evidence type="ECO:0000313" key="4">
    <source>
        <dbReference type="Proteomes" id="UP000029999"/>
    </source>
</evidence>
<dbReference type="InterPro" id="IPR050229">
    <property type="entry name" value="GlpE_sulfurtransferase"/>
</dbReference>
<evidence type="ECO:0000259" key="2">
    <source>
        <dbReference type="PROSITE" id="PS50206"/>
    </source>
</evidence>
<evidence type="ECO:0000256" key="1">
    <source>
        <dbReference type="SAM" id="Phobius"/>
    </source>
</evidence>
<dbReference type="Gene3D" id="3.40.250.10">
    <property type="entry name" value="Rhodanese-like domain"/>
    <property type="match status" value="1"/>
</dbReference>
<dbReference type="InterPro" id="IPR036873">
    <property type="entry name" value="Rhodanese-like_dom_sf"/>
</dbReference>
<reference evidence="3 4" key="1">
    <citation type="submission" date="2014-09" db="EMBL/GenBank/DDBJ databases">
        <authorList>
            <person name="Grob C."/>
            <person name="Taubert M."/>
            <person name="Howat A.M."/>
            <person name="Burns O.J."/>
            <person name="Dixon J.L."/>
            <person name="Chen Y."/>
            <person name="Murrell J.C."/>
        </authorList>
    </citation>
    <scope>NUCLEOTIDE SEQUENCE [LARGE SCALE GENOMIC DNA]</scope>
    <source>
        <strain evidence="3">L4</strain>
    </source>
</reference>
<dbReference type="PANTHER" id="PTHR43031:SF18">
    <property type="entry name" value="RHODANESE-RELATED SULFURTRANSFERASES"/>
    <property type="match status" value="1"/>
</dbReference>
<feature type="transmembrane region" description="Helical" evidence="1">
    <location>
        <begin position="12"/>
        <end position="30"/>
    </location>
</feature>
<keyword evidence="1" id="KW-0812">Transmembrane</keyword>
<keyword evidence="1" id="KW-1133">Transmembrane helix</keyword>
<accession>A0A0A0BJ64</accession>
<dbReference type="Proteomes" id="UP000029999">
    <property type="component" value="Unassembled WGS sequence"/>
</dbReference>
<dbReference type="PANTHER" id="PTHR43031">
    <property type="entry name" value="FAD-DEPENDENT OXIDOREDUCTASE"/>
    <property type="match status" value="1"/>
</dbReference>
<dbReference type="PROSITE" id="PS50206">
    <property type="entry name" value="RHODANESE_3"/>
    <property type="match status" value="1"/>
</dbReference>
<dbReference type="SUPFAM" id="SSF52821">
    <property type="entry name" value="Rhodanese/Cell cycle control phosphatase"/>
    <property type="match status" value="1"/>
</dbReference>
<comment type="caution">
    <text evidence="3">The sequence shown here is derived from an EMBL/GenBank/DDBJ whole genome shotgun (WGS) entry which is preliminary data.</text>
</comment>
<proteinExistence type="predicted"/>
<sequence>MENVGEFIVNHWILVSAFVILAWLVFSDSINRRLSGLQPLGAMQAVRLVNQNKGKFVDVRDPSEYEKEHIADSLNLPLSQLAEESKQLKDKTQPVVIVCASGQRARSAAKQLRGKGFEQVYVLTGGLHAWKEAKLPLFN</sequence>
<dbReference type="CDD" id="cd00158">
    <property type="entry name" value="RHOD"/>
    <property type="match status" value="1"/>
</dbReference>
<dbReference type="STRING" id="392484.LP43_0327"/>
<keyword evidence="1" id="KW-0472">Membrane</keyword>
<feature type="domain" description="Rhodanese" evidence="2">
    <location>
        <begin position="50"/>
        <end position="139"/>
    </location>
</feature>
<dbReference type="RefSeq" id="WP_036311298.1">
    <property type="nucleotide sequence ID" value="NZ_JRQD01000001.1"/>
</dbReference>
<dbReference type="EMBL" id="JRQD01000001">
    <property type="protein sequence ID" value="KGM07910.1"/>
    <property type="molecule type" value="Genomic_DNA"/>
</dbReference>
<gene>
    <name evidence="3" type="ORF">LP43_0327</name>
</gene>